<feature type="region of interest" description="Disordered" evidence="1">
    <location>
        <begin position="89"/>
        <end position="115"/>
    </location>
</feature>
<organism evidence="2 3">
    <name type="scientific">Miscanthus lutarioriparius</name>
    <dbReference type="NCBI Taxonomy" id="422564"/>
    <lineage>
        <taxon>Eukaryota</taxon>
        <taxon>Viridiplantae</taxon>
        <taxon>Streptophyta</taxon>
        <taxon>Embryophyta</taxon>
        <taxon>Tracheophyta</taxon>
        <taxon>Spermatophyta</taxon>
        <taxon>Magnoliopsida</taxon>
        <taxon>Liliopsida</taxon>
        <taxon>Poales</taxon>
        <taxon>Poaceae</taxon>
        <taxon>PACMAD clade</taxon>
        <taxon>Panicoideae</taxon>
        <taxon>Andropogonodae</taxon>
        <taxon>Andropogoneae</taxon>
        <taxon>Saccharinae</taxon>
        <taxon>Miscanthus</taxon>
    </lineage>
</organism>
<gene>
    <name evidence="2" type="ORF">NCGR_LOCUS61326</name>
</gene>
<evidence type="ECO:0000313" key="2">
    <source>
        <dbReference type="EMBL" id="CAD6337228.1"/>
    </source>
</evidence>
<proteinExistence type="predicted"/>
<evidence type="ECO:0000313" key="3">
    <source>
        <dbReference type="Proteomes" id="UP000604825"/>
    </source>
</evidence>
<accession>A0A811S8R4</accession>
<dbReference type="AlphaFoldDB" id="A0A811S8R4"/>
<dbReference type="OrthoDB" id="76215at2759"/>
<evidence type="ECO:0000256" key="1">
    <source>
        <dbReference type="SAM" id="MobiDB-lite"/>
    </source>
</evidence>
<dbReference type="Proteomes" id="UP000604825">
    <property type="component" value="Unassembled WGS sequence"/>
</dbReference>
<protein>
    <submittedName>
        <fullName evidence="2">Uncharacterized protein</fullName>
    </submittedName>
</protein>
<dbReference type="EMBL" id="CAJGYO010000018">
    <property type="protein sequence ID" value="CAD6337228.1"/>
    <property type="molecule type" value="Genomic_DNA"/>
</dbReference>
<reference evidence="2" key="1">
    <citation type="submission" date="2020-10" db="EMBL/GenBank/DDBJ databases">
        <authorList>
            <person name="Han B."/>
            <person name="Lu T."/>
            <person name="Zhao Q."/>
            <person name="Huang X."/>
            <person name="Zhao Y."/>
        </authorList>
    </citation>
    <scope>NUCLEOTIDE SEQUENCE</scope>
</reference>
<name>A0A811S8R4_9POAL</name>
<sequence>MDGYGSEYPNFFSRSSSPVDPMASSLSFSPNADNFVLFSQALPYGPGSFARRIEGLDLNSDADGYPHIDSYRGLLQADSVPRGRGLPPLRIGTRSGGVPFIPPRTTGGASGSRKRPAARAAGRCTKAASCSARAGSTANRVFRGSVVADSSIPPMDAYDAHTIEQEDDNGVEDGFDNANWSKANTFVFSCLAIDEMRKGNTNSGTMTRRGYDALQVLYERKTGLRHDLKQLKNIYGLLKQMYSFYK</sequence>
<keyword evidence="3" id="KW-1185">Reference proteome</keyword>
<comment type="caution">
    <text evidence="2">The sequence shown here is derived from an EMBL/GenBank/DDBJ whole genome shotgun (WGS) entry which is preliminary data.</text>
</comment>